<evidence type="ECO:0000313" key="4">
    <source>
        <dbReference type="EMBL" id="EEB13932.1"/>
    </source>
</evidence>
<dbReference type="CDD" id="cd00041">
    <property type="entry name" value="CUB"/>
    <property type="match status" value="2"/>
</dbReference>
<dbReference type="PANTHER" id="PTHR47537">
    <property type="entry name" value="CUBILIN"/>
    <property type="match status" value="1"/>
</dbReference>
<dbReference type="EMBL" id="DS235250">
    <property type="protein sequence ID" value="EEB13932.1"/>
    <property type="molecule type" value="Genomic_DNA"/>
</dbReference>
<reference evidence="4" key="1">
    <citation type="submission" date="2007-04" db="EMBL/GenBank/DDBJ databases">
        <title>Annotation of Pediculus humanus corporis strain USDA.</title>
        <authorList>
            <person name="Kirkness E."/>
            <person name="Hannick L."/>
            <person name="Hass B."/>
            <person name="Bruggner R."/>
            <person name="Lawson D."/>
            <person name="Bidwell S."/>
            <person name="Joardar V."/>
            <person name="Caler E."/>
            <person name="Walenz B."/>
            <person name="Inman J."/>
            <person name="Schobel S."/>
            <person name="Galinsky K."/>
            <person name="Amedeo P."/>
            <person name="Strausberg R."/>
        </authorList>
    </citation>
    <scope>NUCLEOTIDE SEQUENCE</scope>
    <source>
        <strain evidence="4">USDA</strain>
    </source>
</reference>
<dbReference type="SMART" id="SM00042">
    <property type="entry name" value="CUB"/>
    <property type="match status" value="2"/>
</dbReference>
<dbReference type="PROSITE" id="PS01180">
    <property type="entry name" value="CUB"/>
    <property type="match status" value="2"/>
</dbReference>
<dbReference type="EMBL" id="AAZO01003098">
    <property type="status" value="NOT_ANNOTATED_CDS"/>
    <property type="molecule type" value="Genomic_DNA"/>
</dbReference>
<dbReference type="Pfam" id="PF00431">
    <property type="entry name" value="CUB"/>
    <property type="match status" value="2"/>
</dbReference>
<sequence>MNTQKCDQTFVSRPNGPQNGTFTAPNFSNLGGHSRQCIYTFVAGPKQRVEIVFSQFSLRGTPPECVHEYMDVYSEVQKPDATELINSPFGGRYCGPIPPRRRISLFRIIVLGFYTDKNNTTPDLFTGKYTFINDSEYEIGAPIKNSPCSFIIQATKKRTGVLLSPTYPGSYPKDLFCSYQFLGQPNQRVRVEFRDFDLFFGGPHCPFDYVKVYDGLDNTSAVIGTYCGQQRNLVLYSSDNY</sequence>
<dbReference type="InterPro" id="IPR053207">
    <property type="entry name" value="Non-NMDA_GluR_Accessory"/>
</dbReference>
<evidence type="ECO:0000313" key="5">
    <source>
        <dbReference type="EnsemblMetazoa" id="PHUM267850-PA"/>
    </source>
</evidence>
<dbReference type="GO" id="GO:0005886">
    <property type="term" value="C:plasma membrane"/>
    <property type="evidence" value="ECO:0007669"/>
    <property type="project" value="TreeGrafter"/>
</dbReference>
<keyword evidence="1" id="KW-1015">Disulfide bond</keyword>
<dbReference type="EMBL" id="AAZO01003099">
    <property type="status" value="NOT_ANNOTATED_CDS"/>
    <property type="molecule type" value="Genomic_DNA"/>
</dbReference>
<proteinExistence type="predicted"/>
<evidence type="ECO:0000313" key="6">
    <source>
        <dbReference type="Proteomes" id="UP000009046"/>
    </source>
</evidence>
<dbReference type="InterPro" id="IPR000859">
    <property type="entry name" value="CUB_dom"/>
</dbReference>
<evidence type="ECO:0000259" key="3">
    <source>
        <dbReference type="PROSITE" id="PS01180"/>
    </source>
</evidence>
<reference evidence="4" key="2">
    <citation type="submission" date="2007-04" db="EMBL/GenBank/DDBJ databases">
        <title>The genome of the human body louse.</title>
        <authorList>
            <consortium name="The Human Body Louse Genome Consortium"/>
            <person name="Kirkness E."/>
            <person name="Walenz B."/>
            <person name="Hass B."/>
            <person name="Bruggner R."/>
            <person name="Strausberg R."/>
        </authorList>
    </citation>
    <scope>NUCLEOTIDE SEQUENCE</scope>
    <source>
        <strain evidence="4">USDA</strain>
    </source>
</reference>
<dbReference type="Gene3D" id="2.60.120.290">
    <property type="entry name" value="Spermadhesin, CUB domain"/>
    <property type="match status" value="2"/>
</dbReference>
<dbReference type="KEGG" id="phu:Phum_PHUM267850"/>
<dbReference type="OMA" id="RICHLKE"/>
<organism>
    <name type="scientific">Pediculus humanus subsp. corporis</name>
    <name type="common">Body louse</name>
    <dbReference type="NCBI Taxonomy" id="121224"/>
    <lineage>
        <taxon>Eukaryota</taxon>
        <taxon>Metazoa</taxon>
        <taxon>Ecdysozoa</taxon>
        <taxon>Arthropoda</taxon>
        <taxon>Hexapoda</taxon>
        <taxon>Insecta</taxon>
        <taxon>Pterygota</taxon>
        <taxon>Neoptera</taxon>
        <taxon>Paraneoptera</taxon>
        <taxon>Psocodea</taxon>
        <taxon>Troctomorpha</taxon>
        <taxon>Phthiraptera</taxon>
        <taxon>Anoplura</taxon>
        <taxon>Pediculidae</taxon>
        <taxon>Pediculus</taxon>
    </lineage>
</organism>
<dbReference type="GeneID" id="8238953"/>
<dbReference type="VEuPathDB" id="VectorBase:PHUM267850"/>
<dbReference type="Proteomes" id="UP000009046">
    <property type="component" value="Unassembled WGS sequence"/>
</dbReference>
<dbReference type="EnsemblMetazoa" id="PHUM267850-RA">
    <property type="protein sequence ID" value="PHUM267850-PA"/>
    <property type="gene ID" value="PHUM267850"/>
</dbReference>
<dbReference type="InterPro" id="IPR035914">
    <property type="entry name" value="Sperma_CUB_dom_sf"/>
</dbReference>
<dbReference type="RefSeq" id="XP_002426670.1">
    <property type="nucleotide sequence ID" value="XM_002426625.1"/>
</dbReference>
<dbReference type="SUPFAM" id="SSF49854">
    <property type="entry name" value="Spermadhesin, CUB domain"/>
    <property type="match status" value="2"/>
</dbReference>
<accession>E0VKM6</accession>
<evidence type="ECO:0000256" key="1">
    <source>
        <dbReference type="ARBA" id="ARBA00023157"/>
    </source>
</evidence>
<feature type="domain" description="CUB" evidence="3">
    <location>
        <begin position="148"/>
        <end position="241"/>
    </location>
</feature>
<dbReference type="OrthoDB" id="6022136at2759"/>
<comment type="caution">
    <text evidence="2">Lacks conserved residue(s) required for the propagation of feature annotation.</text>
</comment>
<dbReference type="InParanoid" id="E0VKM6"/>
<evidence type="ECO:0000256" key="2">
    <source>
        <dbReference type="PROSITE-ProRule" id="PRU00059"/>
    </source>
</evidence>
<gene>
    <name evidence="5" type="primary">8238953</name>
    <name evidence="4" type="ORF">Phum_PHUM267850</name>
</gene>
<feature type="domain" description="CUB" evidence="3">
    <location>
        <begin position="6"/>
        <end position="132"/>
    </location>
</feature>
<dbReference type="AlphaFoldDB" id="E0VKM6"/>
<dbReference type="PANTHER" id="PTHR47537:SF6">
    <property type="entry name" value="CUB DOMAIN-CONTAINING PROTEIN"/>
    <property type="match status" value="1"/>
</dbReference>
<dbReference type="HOGENOM" id="CLU_967337_0_0_1"/>
<dbReference type="STRING" id="121224.E0VKM6"/>
<dbReference type="CTD" id="8238953"/>
<feature type="non-terminal residue" evidence="4">
    <location>
        <position position="241"/>
    </location>
</feature>
<dbReference type="eggNOG" id="KOG4292">
    <property type="taxonomic scope" value="Eukaryota"/>
</dbReference>
<name>E0VKM6_PEDHC</name>
<reference evidence="5" key="3">
    <citation type="submission" date="2021-02" db="UniProtKB">
        <authorList>
            <consortium name="EnsemblMetazoa"/>
        </authorList>
    </citation>
    <scope>IDENTIFICATION</scope>
    <source>
        <strain evidence="5">USDA</strain>
    </source>
</reference>
<keyword evidence="6" id="KW-1185">Reference proteome</keyword>
<protein>
    <recommendedName>
        <fullName evidence="3">CUB domain-containing protein</fullName>
    </recommendedName>
</protein>